<dbReference type="SUPFAM" id="SSF48208">
    <property type="entry name" value="Six-hairpin glycosidases"/>
    <property type="match status" value="1"/>
</dbReference>
<name>A0A261TE92_9BORD</name>
<dbReference type="Proteomes" id="UP000216913">
    <property type="component" value="Unassembled WGS sequence"/>
</dbReference>
<dbReference type="InterPro" id="IPR010819">
    <property type="entry name" value="AGE/CE"/>
</dbReference>
<dbReference type="InterPro" id="IPR008928">
    <property type="entry name" value="6-hairpin_glycosidase_sf"/>
</dbReference>
<keyword evidence="2" id="KW-0413">Isomerase</keyword>
<dbReference type="EMBL" id="NEVP01000010">
    <property type="protein sequence ID" value="OZI47939.1"/>
    <property type="molecule type" value="Genomic_DNA"/>
</dbReference>
<evidence type="ECO:0000256" key="2">
    <source>
        <dbReference type="ARBA" id="ARBA00023235"/>
    </source>
</evidence>
<reference evidence="3 4" key="1">
    <citation type="submission" date="2017-05" db="EMBL/GenBank/DDBJ databases">
        <title>Complete and WGS of Bordetella genogroups.</title>
        <authorList>
            <person name="Spilker T."/>
            <person name="LiPuma J."/>
        </authorList>
    </citation>
    <scope>NUCLEOTIDE SEQUENCE [LARGE SCALE GENOMIC DNA]</scope>
    <source>
        <strain evidence="3 4">AU10456</strain>
    </source>
</reference>
<comment type="similarity">
    <text evidence="1">Belongs to the N-acylglucosamine 2-epimerase family.</text>
</comment>
<comment type="caution">
    <text evidence="3">The sequence shown here is derived from an EMBL/GenBank/DDBJ whole genome shotgun (WGS) entry which is preliminary data.</text>
</comment>
<evidence type="ECO:0000256" key="1">
    <source>
        <dbReference type="ARBA" id="ARBA00008558"/>
    </source>
</evidence>
<keyword evidence="4" id="KW-1185">Reference proteome</keyword>
<organism evidence="3 4">
    <name type="scientific">Bordetella genomosp. 5</name>
    <dbReference type="NCBI Taxonomy" id="1395608"/>
    <lineage>
        <taxon>Bacteria</taxon>
        <taxon>Pseudomonadati</taxon>
        <taxon>Pseudomonadota</taxon>
        <taxon>Betaproteobacteria</taxon>
        <taxon>Burkholderiales</taxon>
        <taxon>Alcaligenaceae</taxon>
        <taxon>Bordetella</taxon>
    </lineage>
</organism>
<evidence type="ECO:0000313" key="4">
    <source>
        <dbReference type="Proteomes" id="UP000216913"/>
    </source>
</evidence>
<dbReference type="InterPro" id="IPR012341">
    <property type="entry name" value="6hp_glycosidase-like_sf"/>
</dbReference>
<dbReference type="Gene3D" id="1.50.10.10">
    <property type="match status" value="1"/>
</dbReference>
<dbReference type="GO" id="GO:0005975">
    <property type="term" value="P:carbohydrate metabolic process"/>
    <property type="evidence" value="ECO:0007669"/>
    <property type="project" value="InterPro"/>
</dbReference>
<dbReference type="GO" id="GO:0016853">
    <property type="term" value="F:isomerase activity"/>
    <property type="evidence" value="ECO:0007669"/>
    <property type="project" value="UniProtKB-KW"/>
</dbReference>
<gene>
    <name evidence="3" type="ORF">CAL25_16235</name>
</gene>
<dbReference type="PANTHER" id="PTHR15108">
    <property type="entry name" value="N-ACYLGLUCOSAMINE-2-EPIMERASE"/>
    <property type="match status" value="1"/>
</dbReference>
<dbReference type="RefSeq" id="WP_094801750.1">
    <property type="nucleotide sequence ID" value="NZ_NEVP01000010.1"/>
</dbReference>
<dbReference type="Pfam" id="PF07221">
    <property type="entry name" value="GlcNAc_2-epim"/>
    <property type="match status" value="1"/>
</dbReference>
<dbReference type="AlphaFoldDB" id="A0A261TE92"/>
<proteinExistence type="inferred from homology"/>
<dbReference type="OrthoDB" id="9806359at2"/>
<accession>A0A261TE92</accession>
<sequence>MPSAPSPSSSSTPLALSAALRQHYAAVVLPPWRAQGWNAALGLAHESLDGASAQPLPDTRYRAMACARQLYVHAIDPDPHAGRHAGELFASLQKHFINREHGGWYYSVDAAGAPLDTTQDLYTHAFVVFACAAWAARSQSATARKLMLATAERVESQFRRADGHYVAALASDWEAVLRGPAQNPVMHLTEAYLAAAAVAEPARFAQLLRHIAQDVADLYLHGPTLCIAEAPIGTPDNRIEPGHQFEWHALVTRSPEVFEGLELETATVRGAAWARVHGVRADTSAVVAALDLSGAIADPVERIWAQTEYTRYLALVGEHDALARQLDALRRRFLHERGWHECLSPDGTVVRADMPATTPYHLATGYAALPSA</sequence>
<evidence type="ECO:0000313" key="3">
    <source>
        <dbReference type="EMBL" id="OZI47939.1"/>
    </source>
</evidence>
<protein>
    <submittedName>
        <fullName evidence="3">N-acylglucosamine 2-epimerase</fullName>
    </submittedName>
</protein>